<feature type="region of interest" description="Disordered" evidence="1">
    <location>
        <begin position="87"/>
        <end position="114"/>
    </location>
</feature>
<reference evidence="2" key="1">
    <citation type="submission" date="2019-12" db="EMBL/GenBank/DDBJ databases">
        <title>Genome sequencing and annotation of Brassica cretica.</title>
        <authorList>
            <person name="Studholme D.J."/>
            <person name="Sarris P."/>
        </authorList>
    </citation>
    <scope>NUCLEOTIDE SEQUENCE</scope>
    <source>
        <strain evidence="2">PFS-109/04</strain>
        <tissue evidence="2">Leaf</tissue>
    </source>
</reference>
<accession>A0A8S9QF20</accession>
<sequence>MDTESRTNPASLFLAREAVFMEMNIEAEIRERETVSEKASLILSSLLLNLHNSPLLLPRAAASSSHAPLITPMISLLISILPVPSRSRNKLPWRSGSCPRTNLRMHRNRQSRRG</sequence>
<name>A0A8S9QF20_BRACR</name>
<comment type="caution">
    <text evidence="2">The sequence shown here is derived from an EMBL/GenBank/DDBJ whole genome shotgun (WGS) entry which is preliminary data.</text>
</comment>
<evidence type="ECO:0000313" key="2">
    <source>
        <dbReference type="EMBL" id="KAF3537178.1"/>
    </source>
</evidence>
<protein>
    <submittedName>
        <fullName evidence="2">Uncharacterized protein</fullName>
    </submittedName>
</protein>
<dbReference type="AlphaFoldDB" id="A0A8S9QF20"/>
<organism evidence="2 3">
    <name type="scientific">Brassica cretica</name>
    <name type="common">Mustard</name>
    <dbReference type="NCBI Taxonomy" id="69181"/>
    <lineage>
        <taxon>Eukaryota</taxon>
        <taxon>Viridiplantae</taxon>
        <taxon>Streptophyta</taxon>
        <taxon>Embryophyta</taxon>
        <taxon>Tracheophyta</taxon>
        <taxon>Spermatophyta</taxon>
        <taxon>Magnoliopsida</taxon>
        <taxon>eudicotyledons</taxon>
        <taxon>Gunneridae</taxon>
        <taxon>Pentapetalae</taxon>
        <taxon>rosids</taxon>
        <taxon>malvids</taxon>
        <taxon>Brassicales</taxon>
        <taxon>Brassicaceae</taxon>
        <taxon>Brassiceae</taxon>
        <taxon>Brassica</taxon>
    </lineage>
</organism>
<proteinExistence type="predicted"/>
<dbReference type="Proteomes" id="UP000712600">
    <property type="component" value="Unassembled WGS sequence"/>
</dbReference>
<dbReference type="EMBL" id="QGKX02001290">
    <property type="protein sequence ID" value="KAF3537178.1"/>
    <property type="molecule type" value="Genomic_DNA"/>
</dbReference>
<feature type="compositionally biased region" description="Basic residues" evidence="1">
    <location>
        <begin position="103"/>
        <end position="114"/>
    </location>
</feature>
<evidence type="ECO:0000256" key="1">
    <source>
        <dbReference type="SAM" id="MobiDB-lite"/>
    </source>
</evidence>
<gene>
    <name evidence="2" type="ORF">F2Q69_00023943</name>
</gene>
<evidence type="ECO:0000313" key="3">
    <source>
        <dbReference type="Proteomes" id="UP000712600"/>
    </source>
</evidence>